<gene>
    <name evidence="1" type="ORF">Ahy_A01g000916</name>
</gene>
<reference evidence="1 2" key="1">
    <citation type="submission" date="2019-01" db="EMBL/GenBank/DDBJ databases">
        <title>Sequencing of cultivated peanut Arachis hypogaea provides insights into genome evolution and oil improvement.</title>
        <authorList>
            <person name="Chen X."/>
        </authorList>
    </citation>
    <scope>NUCLEOTIDE SEQUENCE [LARGE SCALE GENOMIC DNA]</scope>
    <source>
        <strain evidence="2">cv. Fuhuasheng</strain>
        <tissue evidence="1">Leaves</tissue>
    </source>
</reference>
<evidence type="ECO:0000313" key="2">
    <source>
        <dbReference type="Proteomes" id="UP000289738"/>
    </source>
</evidence>
<accession>A0A445ELI6</accession>
<protein>
    <submittedName>
        <fullName evidence="1">Uncharacterized protein</fullName>
    </submittedName>
</protein>
<dbReference type="Proteomes" id="UP000289738">
    <property type="component" value="Chromosome A01"/>
</dbReference>
<comment type="caution">
    <text evidence="1">The sequence shown here is derived from an EMBL/GenBank/DDBJ whole genome shotgun (WGS) entry which is preliminary data.</text>
</comment>
<dbReference type="AlphaFoldDB" id="A0A445ELI6"/>
<evidence type="ECO:0000313" key="1">
    <source>
        <dbReference type="EMBL" id="RYR76315.1"/>
    </source>
</evidence>
<dbReference type="EMBL" id="SDMP01000001">
    <property type="protein sequence ID" value="RYR76315.1"/>
    <property type="molecule type" value="Genomic_DNA"/>
</dbReference>
<sequence>MQEGIERRNYQQQLDLLRDNSLCSYLSIMRLCI</sequence>
<organism evidence="1 2">
    <name type="scientific">Arachis hypogaea</name>
    <name type="common">Peanut</name>
    <dbReference type="NCBI Taxonomy" id="3818"/>
    <lineage>
        <taxon>Eukaryota</taxon>
        <taxon>Viridiplantae</taxon>
        <taxon>Streptophyta</taxon>
        <taxon>Embryophyta</taxon>
        <taxon>Tracheophyta</taxon>
        <taxon>Spermatophyta</taxon>
        <taxon>Magnoliopsida</taxon>
        <taxon>eudicotyledons</taxon>
        <taxon>Gunneridae</taxon>
        <taxon>Pentapetalae</taxon>
        <taxon>rosids</taxon>
        <taxon>fabids</taxon>
        <taxon>Fabales</taxon>
        <taxon>Fabaceae</taxon>
        <taxon>Papilionoideae</taxon>
        <taxon>50 kb inversion clade</taxon>
        <taxon>dalbergioids sensu lato</taxon>
        <taxon>Dalbergieae</taxon>
        <taxon>Pterocarpus clade</taxon>
        <taxon>Arachis</taxon>
    </lineage>
</organism>
<keyword evidence="2" id="KW-1185">Reference proteome</keyword>
<name>A0A445ELI6_ARAHY</name>
<proteinExistence type="predicted"/>